<keyword evidence="12" id="KW-0539">Nucleus</keyword>
<evidence type="ECO:0000256" key="10">
    <source>
        <dbReference type="ARBA" id="ARBA00023015"/>
    </source>
</evidence>
<keyword evidence="7" id="KW-0378">Hydrolase</keyword>
<organism evidence="16 17">
    <name type="scientific">Dioscorea cayennensis subsp. rotundata</name>
    <name type="common">White Guinea yam</name>
    <name type="synonym">Dioscorea rotundata</name>
    <dbReference type="NCBI Taxonomy" id="55577"/>
    <lineage>
        <taxon>Eukaryota</taxon>
        <taxon>Viridiplantae</taxon>
        <taxon>Streptophyta</taxon>
        <taxon>Embryophyta</taxon>
        <taxon>Tracheophyta</taxon>
        <taxon>Spermatophyta</taxon>
        <taxon>Magnoliopsida</taxon>
        <taxon>Liliopsida</taxon>
        <taxon>Dioscoreales</taxon>
        <taxon>Dioscoreaceae</taxon>
        <taxon>Dioscorea</taxon>
    </lineage>
</organism>
<evidence type="ECO:0000256" key="9">
    <source>
        <dbReference type="ARBA" id="ARBA00022853"/>
    </source>
</evidence>
<evidence type="ECO:0000256" key="14">
    <source>
        <dbReference type="SAM" id="MobiDB-lite"/>
    </source>
</evidence>
<protein>
    <recommendedName>
        <fullName evidence="4">histone deacetylase</fullName>
        <ecNumber evidence="4">3.5.1.98</ecNumber>
    </recommendedName>
</protein>
<evidence type="ECO:0000256" key="6">
    <source>
        <dbReference type="ARBA" id="ARBA00022723"/>
    </source>
</evidence>
<dbReference type="InterPro" id="IPR023696">
    <property type="entry name" value="Ureohydrolase_dom_sf"/>
</dbReference>
<keyword evidence="11" id="KW-0804">Transcription</keyword>
<dbReference type="GO" id="GO:0141221">
    <property type="term" value="F:histone deacetylase activity, hydrolytic mechanism"/>
    <property type="evidence" value="ECO:0007669"/>
    <property type="project" value="UniProtKB-EC"/>
</dbReference>
<comment type="subcellular location">
    <subcellularLocation>
        <location evidence="2">Nucleus</location>
    </subcellularLocation>
</comment>
<dbReference type="AlphaFoldDB" id="A0AB40CBF6"/>
<reference evidence="17" key="1">
    <citation type="submission" date="2025-08" db="UniProtKB">
        <authorList>
            <consortium name="RefSeq"/>
        </authorList>
    </citation>
    <scope>IDENTIFICATION</scope>
</reference>
<evidence type="ECO:0000256" key="8">
    <source>
        <dbReference type="ARBA" id="ARBA00022833"/>
    </source>
</evidence>
<dbReference type="PANTHER" id="PTHR10625">
    <property type="entry name" value="HISTONE DEACETYLASE HDAC1-RELATED"/>
    <property type="match status" value="1"/>
</dbReference>
<comment type="similarity">
    <text evidence="3">Belongs to the histone deacetylase family. HD type 2 subfamily.</text>
</comment>
<evidence type="ECO:0000256" key="12">
    <source>
        <dbReference type="ARBA" id="ARBA00023242"/>
    </source>
</evidence>
<dbReference type="GeneID" id="120274763"/>
<evidence type="ECO:0000256" key="5">
    <source>
        <dbReference type="ARBA" id="ARBA00022491"/>
    </source>
</evidence>
<evidence type="ECO:0000313" key="17">
    <source>
        <dbReference type="RefSeq" id="XP_039137231.1"/>
    </source>
</evidence>
<keyword evidence="9" id="KW-0156">Chromatin regulator</keyword>
<dbReference type="GO" id="GO:0050793">
    <property type="term" value="P:regulation of developmental process"/>
    <property type="evidence" value="ECO:0007669"/>
    <property type="project" value="UniProtKB-ARBA"/>
</dbReference>
<evidence type="ECO:0000256" key="2">
    <source>
        <dbReference type="ARBA" id="ARBA00004123"/>
    </source>
</evidence>
<dbReference type="PRINTS" id="PR01270">
    <property type="entry name" value="HDASUPER"/>
</dbReference>
<dbReference type="FunFam" id="3.40.800.20:FF:000014">
    <property type="entry name" value="Histone deacetylase 15"/>
    <property type="match status" value="1"/>
</dbReference>
<evidence type="ECO:0000256" key="13">
    <source>
        <dbReference type="ARBA" id="ARBA00049416"/>
    </source>
</evidence>
<keyword evidence="6" id="KW-0479">Metal-binding</keyword>
<dbReference type="EC" id="3.5.1.98" evidence="4"/>
<dbReference type="Gene3D" id="3.40.800.20">
    <property type="entry name" value="Histone deacetylase domain"/>
    <property type="match status" value="1"/>
</dbReference>
<keyword evidence="16" id="KW-1185">Reference proteome</keyword>
<sequence length="687" mass="76834">MGSNKDRGPQRPPVGLLYDERMCRHSTPDGEPHPECPDRIRSIWEKLKSEGIPQRCVVLNGKEAEDEHIASVHTDGHIKLIKAISSKQFDPRRDKIASKFNSIYLNKGSSEAAYLAAGSVVEVCKRVAEGELSSGFAIVRPPGHHAEADEAMGFCLFNNIAIGAHFLLDKPELGIKKILIVDWDVHHGNGTQKMFYEDPRVLFFSVHRFDFGSFYPAGGDGAYCMIGEGPGAGYNINVPWEHGHCGDADYDVIWDHVLIPIAKDYNPDIILISAGFDAAINDPLGGCRITPYGYSLLLMKLMQFAQGKIVMALEGGYNLTSLANSVLACVKTLLEEKTINGSLRDYPFESTWRVIQQVRHELKSFWPSLALELPQELLACSRTLTQAQLNYYVSSDSDVENEEGPSSEVFSANVVEGVEDMIQPFLNLSVGEDKHGETKTSDHKTNNLDSSERHTVPEASDSKDIYKNISSWRIAYSKIDIWYATFGSNMWEPRFLCYIRGGQVEGMSRPCHGSLDESLPKSVMWKTFPHRLFFARSHSVTWGMGGVAFLHPENNTNEKVHMCLYRITLEQFNDILLQENVVVQHRDTPLFDLSSLQFVSENKSKVLEELKCGWYPNVLYLGKDDNLPILTMTCPLSTVEECKSGKVPMIGASKEYMKVLVKGLVEGKQFTQDDAIAYINEAATKSL</sequence>
<dbReference type="GO" id="GO:0000118">
    <property type="term" value="C:histone deacetylase complex"/>
    <property type="evidence" value="ECO:0007669"/>
    <property type="project" value="TreeGrafter"/>
</dbReference>
<evidence type="ECO:0000256" key="1">
    <source>
        <dbReference type="ARBA" id="ARBA00001947"/>
    </source>
</evidence>
<evidence type="ECO:0000256" key="4">
    <source>
        <dbReference type="ARBA" id="ARBA00012111"/>
    </source>
</evidence>
<dbReference type="SUPFAM" id="SSF52768">
    <property type="entry name" value="Arginase/deacetylase"/>
    <property type="match status" value="1"/>
</dbReference>
<comment type="catalytic activity">
    <reaction evidence="13">
        <text>N(6)-acetyl-L-lysyl-[histone] + H2O = L-lysyl-[histone] + acetate</text>
        <dbReference type="Rhea" id="RHEA:58196"/>
        <dbReference type="Rhea" id="RHEA-COMP:9845"/>
        <dbReference type="Rhea" id="RHEA-COMP:11338"/>
        <dbReference type="ChEBI" id="CHEBI:15377"/>
        <dbReference type="ChEBI" id="CHEBI:29969"/>
        <dbReference type="ChEBI" id="CHEBI:30089"/>
        <dbReference type="ChEBI" id="CHEBI:61930"/>
        <dbReference type="EC" id="3.5.1.98"/>
    </reaction>
    <physiologicalReaction direction="left-to-right" evidence="13">
        <dbReference type="Rhea" id="RHEA:58197"/>
    </physiologicalReaction>
</comment>
<proteinExistence type="inferred from homology"/>
<feature type="region of interest" description="Disordered" evidence="14">
    <location>
        <begin position="433"/>
        <end position="455"/>
    </location>
</feature>
<dbReference type="GO" id="GO:0040029">
    <property type="term" value="P:epigenetic regulation of gene expression"/>
    <property type="evidence" value="ECO:0007669"/>
    <property type="project" value="TreeGrafter"/>
</dbReference>
<accession>A0AB40CBF6</accession>
<dbReference type="Pfam" id="PF00850">
    <property type="entry name" value="Hist_deacetyl"/>
    <property type="match status" value="1"/>
</dbReference>
<gene>
    <name evidence="17" type="primary">LOC120274763</name>
</gene>
<evidence type="ECO:0000256" key="11">
    <source>
        <dbReference type="ARBA" id="ARBA00023163"/>
    </source>
</evidence>
<keyword evidence="5" id="KW-0678">Repressor</keyword>
<feature type="domain" description="Histone deacetylase" evidence="15">
    <location>
        <begin position="33"/>
        <end position="333"/>
    </location>
</feature>
<dbReference type="RefSeq" id="XP_039137231.1">
    <property type="nucleotide sequence ID" value="XM_039281297.1"/>
</dbReference>
<dbReference type="GO" id="GO:0046872">
    <property type="term" value="F:metal ion binding"/>
    <property type="evidence" value="ECO:0007669"/>
    <property type="project" value="UniProtKB-KW"/>
</dbReference>
<keyword evidence="10" id="KW-0805">Transcription regulation</keyword>
<dbReference type="InterPro" id="IPR000286">
    <property type="entry name" value="HDACs"/>
</dbReference>
<evidence type="ECO:0000313" key="16">
    <source>
        <dbReference type="Proteomes" id="UP001515500"/>
    </source>
</evidence>
<dbReference type="PANTHER" id="PTHR10625:SF25">
    <property type="entry name" value="HISTONE DEACETYLASE 18-RELATED"/>
    <property type="match status" value="1"/>
</dbReference>
<name>A0AB40CBF6_DIOCR</name>
<dbReference type="GO" id="GO:0005737">
    <property type="term" value="C:cytoplasm"/>
    <property type="evidence" value="ECO:0007669"/>
    <property type="project" value="UniProtKB-ARBA"/>
</dbReference>
<dbReference type="InterPro" id="IPR037138">
    <property type="entry name" value="His_deacetylse_dom_sf"/>
</dbReference>
<keyword evidence="8" id="KW-0862">Zinc</keyword>
<dbReference type="Proteomes" id="UP001515500">
    <property type="component" value="Chromosome 13"/>
</dbReference>
<evidence type="ECO:0000256" key="3">
    <source>
        <dbReference type="ARBA" id="ARBA00007738"/>
    </source>
</evidence>
<evidence type="ECO:0000256" key="7">
    <source>
        <dbReference type="ARBA" id="ARBA00022801"/>
    </source>
</evidence>
<dbReference type="Gene3D" id="3.10.490.10">
    <property type="entry name" value="Gamma-glutamyl cyclotransferase-like"/>
    <property type="match status" value="1"/>
</dbReference>
<comment type="cofactor">
    <cofactor evidence="1">
        <name>Zn(2+)</name>
        <dbReference type="ChEBI" id="CHEBI:29105"/>
    </cofactor>
</comment>
<evidence type="ECO:0000259" key="15">
    <source>
        <dbReference type="Pfam" id="PF00850"/>
    </source>
</evidence>
<dbReference type="InterPro" id="IPR023801">
    <property type="entry name" value="His_deacetylse_dom"/>
</dbReference>